<keyword evidence="5 8" id="KW-1133">Transmembrane helix</keyword>
<accession>A0AA39CQR5</accession>
<comment type="caution">
    <text evidence="10">The sequence shown here is derived from an EMBL/GenBank/DDBJ whole genome shotgun (WGS) entry which is preliminary data.</text>
</comment>
<dbReference type="InterPro" id="IPR004840">
    <property type="entry name" value="Amino_acid_permease_CS"/>
</dbReference>
<dbReference type="GO" id="GO:0016020">
    <property type="term" value="C:membrane"/>
    <property type="evidence" value="ECO:0007669"/>
    <property type="project" value="UniProtKB-SubCell"/>
</dbReference>
<organism evidence="10 11">
    <name type="scientific">Cladophialophora chaetospira</name>
    <dbReference type="NCBI Taxonomy" id="386627"/>
    <lineage>
        <taxon>Eukaryota</taxon>
        <taxon>Fungi</taxon>
        <taxon>Dikarya</taxon>
        <taxon>Ascomycota</taxon>
        <taxon>Pezizomycotina</taxon>
        <taxon>Eurotiomycetes</taxon>
        <taxon>Chaetothyriomycetidae</taxon>
        <taxon>Chaetothyriales</taxon>
        <taxon>Herpotrichiellaceae</taxon>
        <taxon>Cladophialophora</taxon>
    </lineage>
</organism>
<keyword evidence="2" id="KW-0813">Transport</keyword>
<keyword evidence="4" id="KW-0029">Amino-acid transport</keyword>
<feature type="transmembrane region" description="Helical" evidence="8">
    <location>
        <begin position="119"/>
        <end position="138"/>
    </location>
</feature>
<feature type="transmembrane region" description="Helical" evidence="8">
    <location>
        <begin position="472"/>
        <end position="492"/>
    </location>
</feature>
<feature type="transmembrane region" description="Helical" evidence="8">
    <location>
        <begin position="158"/>
        <end position="180"/>
    </location>
</feature>
<evidence type="ECO:0000256" key="2">
    <source>
        <dbReference type="ARBA" id="ARBA00022448"/>
    </source>
</evidence>
<protein>
    <recommendedName>
        <fullName evidence="9">Amino acid permease/ SLC12A domain-containing protein</fullName>
    </recommendedName>
</protein>
<dbReference type="Proteomes" id="UP001172673">
    <property type="component" value="Unassembled WGS sequence"/>
</dbReference>
<dbReference type="PANTHER" id="PTHR43341:SF26">
    <property type="entry name" value="GENERAL AMINO ACID PERMEASE AGP3"/>
    <property type="match status" value="1"/>
</dbReference>
<feature type="transmembrane region" description="Helical" evidence="8">
    <location>
        <begin position="397"/>
        <end position="420"/>
    </location>
</feature>
<evidence type="ECO:0000259" key="9">
    <source>
        <dbReference type="Pfam" id="PF00324"/>
    </source>
</evidence>
<evidence type="ECO:0000256" key="1">
    <source>
        <dbReference type="ARBA" id="ARBA00004141"/>
    </source>
</evidence>
<feature type="transmembrane region" description="Helical" evidence="8">
    <location>
        <begin position="192"/>
        <end position="211"/>
    </location>
</feature>
<evidence type="ECO:0000313" key="11">
    <source>
        <dbReference type="Proteomes" id="UP001172673"/>
    </source>
</evidence>
<dbReference type="PROSITE" id="PS00218">
    <property type="entry name" value="AMINO_ACID_PERMEASE_1"/>
    <property type="match status" value="1"/>
</dbReference>
<dbReference type="Pfam" id="PF00324">
    <property type="entry name" value="AA_permease"/>
    <property type="match status" value="1"/>
</dbReference>
<evidence type="ECO:0000256" key="3">
    <source>
        <dbReference type="ARBA" id="ARBA00022692"/>
    </source>
</evidence>
<feature type="region of interest" description="Disordered" evidence="7">
    <location>
        <begin position="1"/>
        <end position="27"/>
    </location>
</feature>
<evidence type="ECO:0000256" key="7">
    <source>
        <dbReference type="SAM" id="MobiDB-lite"/>
    </source>
</evidence>
<feature type="transmembrane region" description="Helical" evidence="8">
    <location>
        <begin position="77"/>
        <end position="98"/>
    </location>
</feature>
<evidence type="ECO:0000256" key="5">
    <source>
        <dbReference type="ARBA" id="ARBA00022989"/>
    </source>
</evidence>
<feature type="transmembrane region" description="Helical" evidence="8">
    <location>
        <begin position="370"/>
        <end position="391"/>
    </location>
</feature>
<dbReference type="Gene3D" id="1.20.1740.10">
    <property type="entry name" value="Amino acid/polyamine transporter I"/>
    <property type="match status" value="1"/>
</dbReference>
<dbReference type="PIRSF" id="PIRSF006060">
    <property type="entry name" value="AA_transporter"/>
    <property type="match status" value="1"/>
</dbReference>
<evidence type="ECO:0000256" key="8">
    <source>
        <dbReference type="SAM" id="Phobius"/>
    </source>
</evidence>
<reference evidence="10" key="1">
    <citation type="submission" date="2022-10" db="EMBL/GenBank/DDBJ databases">
        <title>Culturing micro-colonial fungi from biological soil crusts in the Mojave desert and describing Neophaeococcomyces mojavensis, and introducing the new genera and species Taxawa tesnikishii.</title>
        <authorList>
            <person name="Kurbessoian T."/>
            <person name="Stajich J.E."/>
        </authorList>
    </citation>
    <scope>NUCLEOTIDE SEQUENCE</scope>
    <source>
        <strain evidence="10">TK_41</strain>
    </source>
</reference>
<feature type="transmembrane region" description="Helical" evidence="8">
    <location>
        <begin position="328"/>
        <end position="350"/>
    </location>
</feature>
<feature type="transmembrane region" description="Helical" evidence="8">
    <location>
        <begin position="50"/>
        <end position="71"/>
    </location>
</feature>
<keyword evidence="3 8" id="KW-0812">Transmembrane</keyword>
<evidence type="ECO:0000256" key="6">
    <source>
        <dbReference type="ARBA" id="ARBA00023136"/>
    </source>
</evidence>
<evidence type="ECO:0000256" key="4">
    <source>
        <dbReference type="ARBA" id="ARBA00022970"/>
    </source>
</evidence>
<feature type="domain" description="Amino acid permease/ SLC12A" evidence="9">
    <location>
        <begin position="47"/>
        <end position="500"/>
    </location>
</feature>
<keyword evidence="6 8" id="KW-0472">Membrane</keyword>
<dbReference type="EMBL" id="JAPDRK010000001">
    <property type="protein sequence ID" value="KAJ9617142.1"/>
    <property type="molecule type" value="Genomic_DNA"/>
</dbReference>
<name>A0AA39CQR5_9EURO</name>
<feature type="compositionally biased region" description="Basic and acidic residues" evidence="7">
    <location>
        <begin position="7"/>
        <end position="27"/>
    </location>
</feature>
<dbReference type="InterPro" id="IPR004841">
    <property type="entry name" value="AA-permease/SLC12A_dom"/>
</dbReference>
<keyword evidence="11" id="KW-1185">Reference proteome</keyword>
<feature type="transmembrane region" description="Helical" evidence="8">
    <location>
        <begin position="272"/>
        <end position="290"/>
    </location>
</feature>
<feature type="transmembrane region" description="Helical" evidence="8">
    <location>
        <begin position="440"/>
        <end position="460"/>
    </location>
</feature>
<evidence type="ECO:0000313" key="10">
    <source>
        <dbReference type="EMBL" id="KAJ9617142.1"/>
    </source>
</evidence>
<dbReference type="AlphaFoldDB" id="A0AA39CQR5"/>
<dbReference type="InterPro" id="IPR050524">
    <property type="entry name" value="APC_YAT"/>
</dbReference>
<proteinExistence type="predicted"/>
<feature type="transmembrane region" description="Helical" evidence="8">
    <location>
        <begin position="231"/>
        <end position="251"/>
    </location>
</feature>
<gene>
    <name evidence="10" type="ORF">H2200_000863</name>
</gene>
<comment type="subcellular location">
    <subcellularLocation>
        <location evidence="1">Membrane</location>
        <topology evidence="1">Multi-pass membrane protein</topology>
    </subcellularLocation>
</comment>
<sequence length="543" mass="60534">MSGFEDIEAKGFSQEKAHPVETTEAPRSEPDKIILEAGLRRGLLGRHISLISLASVIGASCFYGFGFALFLSGPLGALLGFSIVGWIVWALMQSVGEVTTMFPIAGGFIEHANRFVDPAFSFAMAWMYYFMWSVFLGSEWNGAILILQYWVPEEHMPLWAWTLVFFVFFGILTTLGVVAYGEIEYYLGWIKLLSLFLCFFLSILVNVGAFGNDYIGFKYWGHPTGPIVNGVNGFGQVFVLASAYYVGTEIISLAAGETKDPRKSIPKGVNNVVWRILFVYVGLIFFQGIVCPSDSPQLVNAASNTASSPFTIAFTQAGWSWAGDFVNALITIAFISAVNGCIYVQSRALYALALAGRAPKFFTTTSKKGVPYVSILTSCLWGFLALMNIGVTAGQVFSYMISVGGSAAYIAWAGIVFTHLRVRAGLDKQGIPRSSYPFKAFGSIWIYRFNLFLCLFLLFIQGFTAFEHPFNWRTFVTAYITIPTTLILFVGWKMWHKTHWVRLSEMDFSDRLVKLEDEESYVKPSFRSRVTALTGKVRRRHAQ</sequence>
<dbReference type="FunFam" id="1.20.1740.10:FF:000001">
    <property type="entry name" value="Amino acid permease"/>
    <property type="match status" value="1"/>
</dbReference>
<dbReference type="PANTHER" id="PTHR43341">
    <property type="entry name" value="AMINO ACID PERMEASE"/>
    <property type="match status" value="1"/>
</dbReference>
<dbReference type="GO" id="GO:0015171">
    <property type="term" value="F:amino acid transmembrane transporter activity"/>
    <property type="evidence" value="ECO:0007669"/>
    <property type="project" value="TreeGrafter"/>
</dbReference>